<accession>A0ABV0JRB9</accession>
<gene>
    <name evidence="3" type="ORF">NDI37_14325</name>
</gene>
<evidence type="ECO:0000259" key="2">
    <source>
        <dbReference type="Pfam" id="PF07282"/>
    </source>
</evidence>
<dbReference type="EMBL" id="JAMPKK010000029">
    <property type="protein sequence ID" value="MEP0865644.1"/>
    <property type="molecule type" value="Genomic_DNA"/>
</dbReference>
<feature type="domain" description="Cas12f1-like TNB" evidence="2">
    <location>
        <begin position="2"/>
        <end position="43"/>
    </location>
</feature>
<proteinExistence type="predicted"/>
<protein>
    <submittedName>
        <fullName evidence="3">Zinc ribbon domain-containing protein</fullName>
    </submittedName>
</protein>
<organism evidence="3 4">
    <name type="scientific">Funiculus sociatus GB2-A5</name>
    <dbReference type="NCBI Taxonomy" id="2933946"/>
    <lineage>
        <taxon>Bacteria</taxon>
        <taxon>Bacillati</taxon>
        <taxon>Cyanobacteriota</taxon>
        <taxon>Cyanophyceae</taxon>
        <taxon>Coleofasciculales</taxon>
        <taxon>Coleofasciculaceae</taxon>
        <taxon>Funiculus</taxon>
    </lineage>
</organism>
<name>A0ABV0JRB9_9CYAN</name>
<dbReference type="RefSeq" id="WP_190420145.1">
    <property type="nucleotide sequence ID" value="NZ_JAMPKK010000029.1"/>
</dbReference>
<sequence>MYPSSKTCSNCRHFQPMPLRERVFNCQRCGIEIERDLNTSINLENAPQDQVGRALSELNACGEDKCRHAS</sequence>
<reference evidence="3 4" key="1">
    <citation type="submission" date="2022-04" db="EMBL/GenBank/DDBJ databases">
        <title>Positive selection, recombination, and allopatry shape intraspecific diversity of widespread and dominant cyanobacteria.</title>
        <authorList>
            <person name="Wei J."/>
            <person name="Shu W."/>
            <person name="Hu C."/>
        </authorList>
    </citation>
    <scope>NUCLEOTIDE SEQUENCE [LARGE SCALE GENOMIC DNA]</scope>
    <source>
        <strain evidence="3 4">GB2-A5</strain>
    </source>
</reference>
<keyword evidence="4" id="KW-1185">Reference proteome</keyword>
<dbReference type="Pfam" id="PF07282">
    <property type="entry name" value="Cas12f1-like_TNB"/>
    <property type="match status" value="1"/>
</dbReference>
<evidence type="ECO:0000313" key="3">
    <source>
        <dbReference type="EMBL" id="MEP0865644.1"/>
    </source>
</evidence>
<dbReference type="Proteomes" id="UP001442494">
    <property type="component" value="Unassembled WGS sequence"/>
</dbReference>
<evidence type="ECO:0000256" key="1">
    <source>
        <dbReference type="ARBA" id="ARBA00023125"/>
    </source>
</evidence>
<evidence type="ECO:0000313" key="4">
    <source>
        <dbReference type="Proteomes" id="UP001442494"/>
    </source>
</evidence>
<keyword evidence="1" id="KW-0238">DNA-binding</keyword>
<comment type="caution">
    <text evidence="3">The sequence shown here is derived from an EMBL/GenBank/DDBJ whole genome shotgun (WGS) entry which is preliminary data.</text>
</comment>
<dbReference type="InterPro" id="IPR010095">
    <property type="entry name" value="Cas12f1-like_TNB"/>
</dbReference>